<evidence type="ECO:0000313" key="3">
    <source>
        <dbReference type="EMBL" id="UTT61355.1"/>
    </source>
</evidence>
<proteinExistence type="predicted"/>
<feature type="transmembrane region" description="Helical" evidence="2">
    <location>
        <begin position="7"/>
        <end position="28"/>
    </location>
</feature>
<gene>
    <name evidence="3" type="ORF">NNL39_06555</name>
</gene>
<organism evidence="3 4">
    <name type="scientific">Microcella humidisoli</name>
    <dbReference type="NCBI Taxonomy" id="2963406"/>
    <lineage>
        <taxon>Bacteria</taxon>
        <taxon>Bacillati</taxon>
        <taxon>Actinomycetota</taxon>
        <taxon>Actinomycetes</taxon>
        <taxon>Micrococcales</taxon>
        <taxon>Microbacteriaceae</taxon>
        <taxon>Microcella</taxon>
    </lineage>
</organism>
<keyword evidence="4" id="KW-1185">Reference proteome</keyword>
<feature type="transmembrane region" description="Helical" evidence="2">
    <location>
        <begin position="113"/>
        <end position="135"/>
    </location>
</feature>
<name>A0ABY5FTV8_9MICO</name>
<dbReference type="RefSeq" id="WP_255158177.1">
    <property type="nucleotide sequence ID" value="NZ_CP101497.1"/>
</dbReference>
<feature type="compositionally biased region" description="Polar residues" evidence="1">
    <location>
        <begin position="147"/>
        <end position="172"/>
    </location>
</feature>
<keyword evidence="2" id="KW-0472">Membrane</keyword>
<keyword evidence="2" id="KW-0812">Transmembrane</keyword>
<reference evidence="3" key="1">
    <citation type="submission" date="2022-07" db="EMBL/GenBank/DDBJ databases">
        <title>Taxonomic analysis of Microcella humidisoli nov. sp., isolated from riverside soil.</title>
        <authorList>
            <person name="Molina K.M."/>
            <person name="Kim S.B."/>
        </authorList>
    </citation>
    <scope>NUCLEOTIDE SEQUENCE</scope>
    <source>
        <strain evidence="3">MMS21-STM10</strain>
    </source>
</reference>
<sequence>MSPPSIARIAILLGVTFLMNYVIIVLVWTPSADVDPVLAWVMQPLETIVAFTGAAYVAWAIAVVIVTVRLSRSRPLPRVLWLGAAAFVAASVGALFVTVAASESNRDDLVGMALLVIAVQTIPFVIAAVLSTVLVELVAFRPRSVPSDETFTSAPTAGEKSSTARLSSSRVR</sequence>
<evidence type="ECO:0000313" key="4">
    <source>
        <dbReference type="Proteomes" id="UP001060039"/>
    </source>
</evidence>
<feature type="transmembrane region" description="Helical" evidence="2">
    <location>
        <begin position="48"/>
        <end position="68"/>
    </location>
</feature>
<feature type="transmembrane region" description="Helical" evidence="2">
    <location>
        <begin position="80"/>
        <end position="101"/>
    </location>
</feature>
<protein>
    <submittedName>
        <fullName evidence="3">Uncharacterized protein</fullName>
    </submittedName>
</protein>
<accession>A0ABY5FTV8</accession>
<evidence type="ECO:0000256" key="2">
    <source>
        <dbReference type="SAM" id="Phobius"/>
    </source>
</evidence>
<dbReference type="Proteomes" id="UP001060039">
    <property type="component" value="Chromosome"/>
</dbReference>
<keyword evidence="2" id="KW-1133">Transmembrane helix</keyword>
<evidence type="ECO:0000256" key="1">
    <source>
        <dbReference type="SAM" id="MobiDB-lite"/>
    </source>
</evidence>
<dbReference type="EMBL" id="CP101497">
    <property type="protein sequence ID" value="UTT61355.1"/>
    <property type="molecule type" value="Genomic_DNA"/>
</dbReference>
<feature type="region of interest" description="Disordered" evidence="1">
    <location>
        <begin position="146"/>
        <end position="172"/>
    </location>
</feature>